<sequence>MKKIISLIVVILSIILIYKYIYSDMFVLEFNFLKNIEKSGKHIDDNLDYRYSDLDISNYYNSNNIKNAIGKKINFDDSEVDFIMLTFKTIKDAKNTFDNLVNSKSGFFQFEKNLEISFINLYYTQFKDDKTYYKIYNKKTWSFYLKVKI</sequence>
<dbReference type="KEGG" id="cazo:G3A45_10965"/>
<evidence type="ECO:0000313" key="2">
    <source>
        <dbReference type="Proteomes" id="UP000464452"/>
    </source>
</evidence>
<evidence type="ECO:0000313" key="1">
    <source>
        <dbReference type="EMBL" id="QIB27757.1"/>
    </source>
</evidence>
<dbReference type="EMBL" id="CP048617">
    <property type="protein sequence ID" value="QIB27757.1"/>
    <property type="molecule type" value="Genomic_DNA"/>
</dbReference>
<proteinExistence type="predicted"/>
<dbReference type="RefSeq" id="WP_163235560.1">
    <property type="nucleotide sequence ID" value="NZ_CP048617.1"/>
</dbReference>
<gene>
    <name evidence="1" type="ORF">G3A45_10965</name>
</gene>
<dbReference type="AlphaFoldDB" id="A0A6P1YF95"/>
<dbReference type="Proteomes" id="UP000464452">
    <property type="component" value="Chromosome"/>
</dbReference>
<organism evidence="1 2">
    <name type="scientific">Caloranaerobacter azorensis</name>
    <dbReference type="NCBI Taxonomy" id="116090"/>
    <lineage>
        <taxon>Bacteria</taxon>
        <taxon>Bacillati</taxon>
        <taxon>Bacillota</taxon>
        <taxon>Tissierellia</taxon>
        <taxon>Tissierellales</taxon>
        <taxon>Thermohalobacteraceae</taxon>
        <taxon>Caloranaerobacter</taxon>
    </lineage>
</organism>
<protein>
    <submittedName>
        <fullName evidence="1">Uncharacterized protein</fullName>
    </submittedName>
</protein>
<accession>A0A6P1YF95</accession>
<name>A0A6P1YF95_9FIRM</name>
<reference evidence="1 2" key="1">
    <citation type="submission" date="2020-02" db="EMBL/GenBank/DDBJ databases">
        <title>Thermophilic hydrogen producing bacteria, Caloranaerobacter azorensis.</title>
        <authorList>
            <person name="Baek K."/>
        </authorList>
    </citation>
    <scope>NUCLEOTIDE SEQUENCE [LARGE SCALE GENOMIC DNA]</scope>
    <source>
        <strain evidence="1 2">T3-1</strain>
    </source>
</reference>